<dbReference type="EMBL" id="SMKZ01000022">
    <property type="protein sequence ID" value="TDE08788.1"/>
    <property type="molecule type" value="Genomic_DNA"/>
</dbReference>
<dbReference type="AlphaFoldDB" id="A0A4V2Z2G7"/>
<evidence type="ECO:0000313" key="1">
    <source>
        <dbReference type="EMBL" id="TDE08788.1"/>
    </source>
</evidence>
<organism evidence="1 2">
    <name type="scientific">Jiangella asiatica</name>
    <dbReference type="NCBI Taxonomy" id="2530372"/>
    <lineage>
        <taxon>Bacteria</taxon>
        <taxon>Bacillati</taxon>
        <taxon>Actinomycetota</taxon>
        <taxon>Actinomycetes</taxon>
        <taxon>Jiangellales</taxon>
        <taxon>Jiangellaceae</taxon>
        <taxon>Jiangella</taxon>
    </lineage>
</organism>
<accession>A0A4V2Z2G7</accession>
<sequence length="73" mass="7761">MMIKTLNPSVCGVGDAYARSFRGVSATTGVRLLAPVNAPITGEVRPQAADVKQAHFVDGATRGVRVRSWRPPV</sequence>
<dbReference type="OrthoDB" id="5192711at2"/>
<keyword evidence="2" id="KW-1185">Reference proteome</keyword>
<name>A0A4V2Z2G7_9ACTN</name>
<evidence type="ECO:0000313" key="2">
    <source>
        <dbReference type="Proteomes" id="UP000294739"/>
    </source>
</evidence>
<comment type="caution">
    <text evidence="1">The sequence shown here is derived from an EMBL/GenBank/DDBJ whole genome shotgun (WGS) entry which is preliminary data.</text>
</comment>
<dbReference type="RefSeq" id="WP_131896467.1">
    <property type="nucleotide sequence ID" value="NZ_SMKZ01000022.1"/>
</dbReference>
<proteinExistence type="predicted"/>
<gene>
    <name evidence="1" type="ORF">E1269_16625</name>
</gene>
<dbReference type="Proteomes" id="UP000294739">
    <property type="component" value="Unassembled WGS sequence"/>
</dbReference>
<protein>
    <submittedName>
        <fullName evidence="1">Uncharacterized protein</fullName>
    </submittedName>
</protein>
<reference evidence="1 2" key="1">
    <citation type="submission" date="2019-03" db="EMBL/GenBank/DDBJ databases">
        <title>Draft genome sequences of novel Actinobacteria.</title>
        <authorList>
            <person name="Sahin N."/>
            <person name="Ay H."/>
            <person name="Saygin H."/>
        </authorList>
    </citation>
    <scope>NUCLEOTIDE SEQUENCE [LARGE SCALE GENOMIC DNA]</scope>
    <source>
        <strain evidence="1 2">5K138</strain>
    </source>
</reference>
<dbReference type="InParanoid" id="A0A4V2Z2G7"/>